<dbReference type="EMBL" id="CP069362">
    <property type="protein sequence ID" value="WGS65309.1"/>
    <property type="molecule type" value="Genomic_DNA"/>
</dbReference>
<dbReference type="PANTHER" id="PTHR10443:SF12">
    <property type="entry name" value="DIPEPTIDASE"/>
    <property type="match status" value="1"/>
</dbReference>
<sequence>MNKVIIDGHFDLLVDVYEKRKKGRKNVILEDHYPKFKEGGFNIIVSSLFIEERYIPEMALRNALDQISSLHYEIEESNEKIMLCKNIKDIEYALKNDIIGIMLSFEGLEPIGNDIYLLKVFYELGVRFAGLVWSRRNYVADGCYFSEMEEGTKGGLTAFGVEVLKEIEKLHMIIDVSHLNDEGFWDVIKFSNSPIIASHSNVRNVFHSMRNLTDEQIKAIAETGGVIGINASGSFVSDDPKENNAEGLVKHVNYISKLVGVEHVGIGFDFCDMFRDVHKDSLSGHHELNIFIETLEKHGYNEKEINMILGENFLRVYKKVLK</sequence>
<dbReference type="InterPro" id="IPR032466">
    <property type="entry name" value="Metal_Hydrolase"/>
</dbReference>
<name>A0ABY8PRN6_9BACT</name>
<evidence type="ECO:0000313" key="2">
    <source>
        <dbReference type="Proteomes" id="UP001232493"/>
    </source>
</evidence>
<accession>A0ABY8PRN6</accession>
<dbReference type="Gene3D" id="3.20.20.140">
    <property type="entry name" value="Metal-dependent hydrolases"/>
    <property type="match status" value="1"/>
</dbReference>
<proteinExistence type="predicted"/>
<dbReference type="Proteomes" id="UP001232493">
    <property type="component" value="Chromosome"/>
</dbReference>
<gene>
    <name evidence="1" type="ORF">JRV97_01775</name>
</gene>
<evidence type="ECO:0000313" key="1">
    <source>
        <dbReference type="EMBL" id="WGS65309.1"/>
    </source>
</evidence>
<dbReference type="InterPro" id="IPR008257">
    <property type="entry name" value="Pept_M19"/>
</dbReference>
<reference evidence="1 2" key="1">
    <citation type="submission" date="2021-02" db="EMBL/GenBank/DDBJ databases">
        <title>Characterization of Marinitoga sp. nov. str. BP5-C20A.</title>
        <authorList>
            <person name="Erauso G."/>
            <person name="Postec A."/>
        </authorList>
    </citation>
    <scope>NUCLEOTIDE SEQUENCE [LARGE SCALE GENOMIC DNA]</scope>
    <source>
        <strain evidence="1 2">BP5-C20A</strain>
    </source>
</reference>
<dbReference type="SUPFAM" id="SSF51556">
    <property type="entry name" value="Metallo-dependent hydrolases"/>
    <property type="match status" value="1"/>
</dbReference>
<organism evidence="1 2">
    <name type="scientific">Marinitoga aeolica</name>
    <dbReference type="NCBI Taxonomy" id="2809031"/>
    <lineage>
        <taxon>Bacteria</taxon>
        <taxon>Thermotogati</taxon>
        <taxon>Thermotogota</taxon>
        <taxon>Thermotogae</taxon>
        <taxon>Petrotogales</taxon>
        <taxon>Petrotogaceae</taxon>
        <taxon>Marinitoga</taxon>
    </lineage>
</organism>
<protein>
    <submittedName>
        <fullName evidence="1">Dipeptidase</fullName>
    </submittedName>
</protein>
<dbReference type="PANTHER" id="PTHR10443">
    <property type="entry name" value="MICROSOMAL DIPEPTIDASE"/>
    <property type="match status" value="1"/>
</dbReference>
<dbReference type="CDD" id="cd01301">
    <property type="entry name" value="rDP_like"/>
    <property type="match status" value="1"/>
</dbReference>
<dbReference type="PROSITE" id="PS51365">
    <property type="entry name" value="RENAL_DIPEPTIDASE_2"/>
    <property type="match status" value="1"/>
</dbReference>
<keyword evidence="2" id="KW-1185">Reference proteome</keyword>
<dbReference type="Pfam" id="PF01244">
    <property type="entry name" value="Peptidase_M19"/>
    <property type="match status" value="1"/>
</dbReference>
<dbReference type="RefSeq" id="WP_280999685.1">
    <property type="nucleotide sequence ID" value="NZ_CP069362.1"/>
</dbReference>